<organism evidence="1 2">
    <name type="scientific">Neolewinella aurantiaca</name>
    <dbReference type="NCBI Taxonomy" id="2602767"/>
    <lineage>
        <taxon>Bacteria</taxon>
        <taxon>Pseudomonadati</taxon>
        <taxon>Bacteroidota</taxon>
        <taxon>Saprospiria</taxon>
        <taxon>Saprospirales</taxon>
        <taxon>Lewinellaceae</taxon>
        <taxon>Neolewinella</taxon>
    </lineage>
</organism>
<dbReference type="EMBL" id="VOXD01000002">
    <property type="protein sequence ID" value="TXF91461.1"/>
    <property type="molecule type" value="Genomic_DNA"/>
</dbReference>
<gene>
    <name evidence="1" type="ORF">FUA23_01845</name>
</gene>
<dbReference type="OrthoDB" id="9255550at2"/>
<protein>
    <submittedName>
        <fullName evidence="1">Uncharacterized protein</fullName>
    </submittedName>
</protein>
<dbReference type="Proteomes" id="UP000321907">
    <property type="component" value="Unassembled WGS sequence"/>
</dbReference>
<evidence type="ECO:0000313" key="1">
    <source>
        <dbReference type="EMBL" id="TXF91461.1"/>
    </source>
</evidence>
<keyword evidence="2" id="KW-1185">Reference proteome</keyword>
<name>A0A5C7FTN6_9BACT</name>
<dbReference type="RefSeq" id="WP_147929001.1">
    <property type="nucleotide sequence ID" value="NZ_VOXD01000002.1"/>
</dbReference>
<reference evidence="1 2" key="1">
    <citation type="submission" date="2019-08" db="EMBL/GenBank/DDBJ databases">
        <title>Lewinella sp. strain SSH13 Genome sequencing and assembly.</title>
        <authorList>
            <person name="Kim I."/>
        </authorList>
    </citation>
    <scope>NUCLEOTIDE SEQUENCE [LARGE SCALE GENOMIC DNA]</scope>
    <source>
        <strain evidence="1 2">SSH13</strain>
    </source>
</reference>
<evidence type="ECO:0000313" key="2">
    <source>
        <dbReference type="Proteomes" id="UP000321907"/>
    </source>
</evidence>
<dbReference type="AlphaFoldDB" id="A0A5C7FTN6"/>
<comment type="caution">
    <text evidence="1">The sequence shown here is derived from an EMBL/GenBank/DDBJ whole genome shotgun (WGS) entry which is preliminary data.</text>
</comment>
<sequence>MANSIADKDLKQLLDQQLAKRVEQIRTFSELQPDHPFTLVNKHMLQLSEETKWNAGGLITMTGVIWWALNLSVDLSPPHTVIFNATGGPDFDFAIFTSVVDGYFLVDPSTLQGTCQFQMEAVSGGLGEVSLNLYDNNWSQIASFVGAAGGLSLSKVAGEGNIKYS</sequence>
<proteinExistence type="predicted"/>
<accession>A0A5C7FTN6</accession>